<dbReference type="InterPro" id="IPR013766">
    <property type="entry name" value="Thioredoxin_domain"/>
</dbReference>
<dbReference type="InterPro" id="IPR036249">
    <property type="entry name" value="Thioredoxin-like_sf"/>
</dbReference>
<comment type="similarity">
    <text evidence="1">Belongs to the thioredoxin family.</text>
</comment>
<dbReference type="Pfam" id="PF14561">
    <property type="entry name" value="TPR_20"/>
    <property type="match status" value="1"/>
</dbReference>
<dbReference type="SUPFAM" id="SSF48452">
    <property type="entry name" value="TPR-like"/>
    <property type="match status" value="1"/>
</dbReference>
<dbReference type="HOGENOM" id="CLU_046120_1_1_0"/>
<dbReference type="AlphaFoldDB" id="C1DUL1"/>
<keyword evidence="9" id="KW-1185">Reference proteome</keyword>
<reference evidence="8 9" key="1">
    <citation type="journal article" date="2009" name="J. Bacteriol.">
        <title>Complete and draft genome sequences of six members of the Aquificales.</title>
        <authorList>
            <person name="Reysenbach A.L."/>
            <person name="Hamamura N."/>
            <person name="Podar M."/>
            <person name="Griffiths E."/>
            <person name="Ferreira S."/>
            <person name="Hochstein R."/>
            <person name="Heidelberg J."/>
            <person name="Johnson J."/>
            <person name="Mead D."/>
            <person name="Pohorille A."/>
            <person name="Sarmiento M."/>
            <person name="Schweighofer K."/>
            <person name="Seshadri R."/>
            <person name="Voytek M.A."/>
        </authorList>
    </citation>
    <scope>NUCLEOTIDE SEQUENCE [LARGE SCALE GENOMIC DNA]</scope>
    <source>
        <strain evidence="9">Az-Fu1 / DSM 15241 / OCM 825</strain>
    </source>
</reference>
<dbReference type="Gene3D" id="1.25.40.10">
    <property type="entry name" value="Tetratricopeptide repeat domain"/>
    <property type="match status" value="2"/>
</dbReference>
<dbReference type="OrthoDB" id="9790390at2"/>
<accession>C1DUL1</accession>
<gene>
    <name evidence="8" type="ordered locus">SULAZ_0819</name>
</gene>
<keyword evidence="2" id="KW-0813">Transport</keyword>
<dbReference type="PROSITE" id="PS00194">
    <property type="entry name" value="THIOREDOXIN_1"/>
    <property type="match status" value="1"/>
</dbReference>
<dbReference type="InterPro" id="IPR017937">
    <property type="entry name" value="Thioredoxin_CS"/>
</dbReference>
<dbReference type="PANTHER" id="PTHR45663:SF11">
    <property type="entry name" value="GEO12009P1"/>
    <property type="match status" value="1"/>
</dbReference>
<dbReference type="PROSITE" id="PS51352">
    <property type="entry name" value="THIOREDOXIN_2"/>
    <property type="match status" value="1"/>
</dbReference>
<dbReference type="GO" id="GO:0006950">
    <property type="term" value="P:response to stress"/>
    <property type="evidence" value="ECO:0007669"/>
    <property type="project" value="UniProtKB-ARBA"/>
</dbReference>
<dbReference type="eggNOG" id="COG3118">
    <property type="taxonomic scope" value="Bacteria"/>
</dbReference>
<dbReference type="KEGG" id="saf:SULAZ_0819"/>
<dbReference type="PRINTS" id="PR00421">
    <property type="entry name" value="THIOREDOXIN"/>
</dbReference>
<keyword evidence="4" id="KW-1015">Disulfide bond</keyword>
<dbReference type="Pfam" id="PF00085">
    <property type="entry name" value="Thioredoxin"/>
    <property type="match status" value="1"/>
</dbReference>
<evidence type="ECO:0000256" key="2">
    <source>
        <dbReference type="ARBA" id="ARBA00022448"/>
    </source>
</evidence>
<dbReference type="InterPro" id="IPR011990">
    <property type="entry name" value="TPR-like_helical_dom_sf"/>
</dbReference>
<dbReference type="CDD" id="cd02947">
    <property type="entry name" value="TRX_family"/>
    <property type="match status" value="1"/>
</dbReference>
<keyword evidence="3" id="KW-0249">Electron transport</keyword>
<dbReference type="NCBIfam" id="TIGR01068">
    <property type="entry name" value="thioredoxin"/>
    <property type="match status" value="1"/>
</dbReference>
<sequence>MIIDVNSENFSEVLEKSYENVVVIDFWAPWCGPCRALKPILEKLSKEFGFILAKVNTDENPDIAQEFGVHGIPDVRIIKDGKVVDKFVGALPESQVRNIISKYIKSQADKIIEEASMMVLSGNREGAYQLFKEAVEKYPENKKLVLEAAKFMIKTNHLEEAEKLLNSIKEYDKEYFTQAQALKEFIQLKKECETKDVNTELEKLYAQASCYAVEENYEEALKLFLEIVKQDRKFKDDGARKAMVSIFTLLGESHPLTKEYRKKLAMWLY</sequence>
<evidence type="ECO:0000256" key="5">
    <source>
        <dbReference type="ARBA" id="ARBA00023284"/>
    </source>
</evidence>
<dbReference type="STRING" id="204536.SULAZ_0819"/>
<proteinExistence type="inferred from homology"/>
<dbReference type="EMBL" id="CP001229">
    <property type="protein sequence ID" value="ACN98587.1"/>
    <property type="molecule type" value="Genomic_DNA"/>
</dbReference>
<dbReference type="Gene3D" id="3.40.30.10">
    <property type="entry name" value="Glutaredoxin"/>
    <property type="match status" value="1"/>
</dbReference>
<evidence type="ECO:0000259" key="7">
    <source>
        <dbReference type="PROSITE" id="PS51352"/>
    </source>
</evidence>
<evidence type="ECO:0000256" key="1">
    <source>
        <dbReference type="ARBA" id="ARBA00008987"/>
    </source>
</evidence>
<keyword evidence="5" id="KW-0676">Redox-active center</keyword>
<dbReference type="InterPro" id="IPR005746">
    <property type="entry name" value="Thioredoxin"/>
</dbReference>
<evidence type="ECO:0000256" key="3">
    <source>
        <dbReference type="ARBA" id="ARBA00022982"/>
    </source>
</evidence>
<evidence type="ECO:0000313" key="9">
    <source>
        <dbReference type="Proteomes" id="UP000001369"/>
    </source>
</evidence>
<evidence type="ECO:0000313" key="8">
    <source>
        <dbReference type="EMBL" id="ACN98587.1"/>
    </source>
</evidence>
<dbReference type="Proteomes" id="UP000001369">
    <property type="component" value="Chromosome"/>
</dbReference>
<evidence type="ECO:0000256" key="4">
    <source>
        <dbReference type="ARBA" id="ARBA00023157"/>
    </source>
</evidence>
<dbReference type="SUPFAM" id="SSF52833">
    <property type="entry name" value="Thioredoxin-like"/>
    <property type="match status" value="1"/>
</dbReference>
<name>C1DUL1_SULAA</name>
<dbReference type="RefSeq" id="WP_012673910.1">
    <property type="nucleotide sequence ID" value="NC_012438.1"/>
</dbReference>
<organism evidence="8 9">
    <name type="scientific">Sulfurihydrogenibium azorense (strain DSM 15241 / OCM 825 / Az-Fu1)</name>
    <dbReference type="NCBI Taxonomy" id="204536"/>
    <lineage>
        <taxon>Bacteria</taxon>
        <taxon>Pseudomonadati</taxon>
        <taxon>Aquificota</taxon>
        <taxon>Aquificia</taxon>
        <taxon>Aquificales</taxon>
        <taxon>Hydrogenothermaceae</taxon>
        <taxon>Sulfurihydrogenibium</taxon>
    </lineage>
</organism>
<dbReference type="GO" id="GO:0015035">
    <property type="term" value="F:protein-disulfide reductase activity"/>
    <property type="evidence" value="ECO:0007669"/>
    <property type="project" value="UniProtKB-UniRule"/>
</dbReference>
<evidence type="ECO:0000256" key="6">
    <source>
        <dbReference type="NCBIfam" id="TIGR01068"/>
    </source>
</evidence>
<feature type="domain" description="Thioredoxin" evidence="7">
    <location>
        <begin position="1"/>
        <end position="105"/>
    </location>
</feature>
<dbReference type="GO" id="GO:0005737">
    <property type="term" value="C:cytoplasm"/>
    <property type="evidence" value="ECO:0007669"/>
    <property type="project" value="TreeGrafter"/>
</dbReference>
<protein>
    <recommendedName>
        <fullName evidence="6">Thioredoxin</fullName>
    </recommendedName>
</protein>
<dbReference type="PANTHER" id="PTHR45663">
    <property type="entry name" value="GEO12009P1"/>
    <property type="match status" value="1"/>
</dbReference>